<reference evidence="1" key="1">
    <citation type="journal article" date="2012" name="Science">
        <title>Fermentation, hydrogen, and sulfur metabolism in multiple uncultivated bacterial phyla.</title>
        <authorList>
            <person name="Wrighton K.C."/>
            <person name="Thomas B.C."/>
            <person name="Sharon I."/>
            <person name="Miller C.S."/>
            <person name="Castelle C.J."/>
            <person name="VerBerkmoes N.C."/>
            <person name="Wilkins M.J."/>
            <person name="Hettich R.L."/>
            <person name="Lipton M.S."/>
            <person name="Williams K.H."/>
            <person name="Long P.E."/>
            <person name="Banfield J.F."/>
        </authorList>
    </citation>
    <scope>NUCLEOTIDE SEQUENCE [LARGE SCALE GENOMIC DNA]</scope>
</reference>
<sequence>MAQILDFTTASALEKIEGGKAIEVNDKTLNEYVNEMMRVKAEVSKLISSSWLIKLTEFELLITLKNLIRNELISKGEISESMLPCCDYLWIIIHRFLMWNVAINQYTQDFLNQQKADYRCAGDINLIKYIFQYSKKRHNPMTWDDYMHLATTMYYHAYERWQLKLWYLLSYNLQRIDGIISLPWLPKRLFEAPLFAD</sequence>
<gene>
    <name evidence="1" type="ORF">ACD_2C00256G0009</name>
</gene>
<accession>K2G3V4</accession>
<dbReference type="AlphaFoldDB" id="K2G3V4"/>
<evidence type="ECO:0000313" key="1">
    <source>
        <dbReference type="EMBL" id="EKE28992.1"/>
    </source>
</evidence>
<name>K2G3V4_9BACT</name>
<proteinExistence type="predicted"/>
<comment type="caution">
    <text evidence="1">The sequence shown here is derived from an EMBL/GenBank/DDBJ whole genome shotgun (WGS) entry which is preliminary data.</text>
</comment>
<organism evidence="1">
    <name type="scientific">uncultured bacterium</name>
    <name type="common">gcode 4</name>
    <dbReference type="NCBI Taxonomy" id="1234023"/>
    <lineage>
        <taxon>Bacteria</taxon>
        <taxon>environmental samples</taxon>
    </lineage>
</organism>
<protein>
    <submittedName>
        <fullName evidence="1">Uncharacterized protein</fullName>
    </submittedName>
</protein>
<dbReference type="EMBL" id="AMFJ01000256">
    <property type="protein sequence ID" value="EKE28992.1"/>
    <property type="molecule type" value="Genomic_DNA"/>
</dbReference>